<dbReference type="HAMAP" id="MF_02008">
    <property type="entry name" value="Tyr_tRNA_synth_type3"/>
    <property type="match status" value="1"/>
</dbReference>
<keyword evidence="5 8" id="KW-0648">Protein biosynthesis</keyword>
<dbReference type="OrthoDB" id="8389at2157"/>
<evidence type="ECO:0000256" key="3">
    <source>
        <dbReference type="ARBA" id="ARBA00022741"/>
    </source>
</evidence>
<dbReference type="PANTHER" id="PTHR46264">
    <property type="entry name" value="TYROSINE-TRNA LIGASE"/>
    <property type="match status" value="1"/>
</dbReference>
<comment type="subunit">
    <text evidence="8">Homodimer.</text>
</comment>
<dbReference type="InterPro" id="IPR001412">
    <property type="entry name" value="aa-tRNA-synth_I_CS"/>
</dbReference>
<dbReference type="Gene3D" id="3.40.50.620">
    <property type="entry name" value="HUPs"/>
    <property type="match status" value="1"/>
</dbReference>
<dbReference type="InterPro" id="IPR023684">
    <property type="entry name" value="Tyr-tRNA-ligase_3"/>
</dbReference>
<organism evidence="9 10">
    <name type="scientific">Halobaculum gomorrense</name>
    <dbReference type="NCBI Taxonomy" id="43928"/>
    <lineage>
        <taxon>Archaea</taxon>
        <taxon>Methanobacteriati</taxon>
        <taxon>Methanobacteriota</taxon>
        <taxon>Stenosarchaea group</taxon>
        <taxon>Halobacteria</taxon>
        <taxon>Halobacteriales</taxon>
        <taxon>Haloferacaceae</taxon>
        <taxon>Halobaculum</taxon>
    </lineage>
</organism>
<dbReference type="GO" id="GO:0005524">
    <property type="term" value="F:ATP binding"/>
    <property type="evidence" value="ECO:0007669"/>
    <property type="project" value="UniProtKB-UniRule"/>
</dbReference>
<comment type="subcellular location">
    <subcellularLocation>
        <location evidence="8">Cytoplasm</location>
    </subcellularLocation>
</comment>
<dbReference type="InterPro" id="IPR023617">
    <property type="entry name" value="Tyr-tRNA-ligase_arc/euk-type"/>
</dbReference>
<feature type="binding site" evidence="8">
    <location>
        <position position="161"/>
    </location>
    <ligand>
        <name>L-tyrosine</name>
        <dbReference type="ChEBI" id="CHEBI:58315"/>
    </ligand>
</feature>
<comment type="similarity">
    <text evidence="8">Belongs to the class-I aminoacyl-tRNA synthetase family. TyrS type 3 subfamily.</text>
</comment>
<comment type="catalytic activity">
    <reaction evidence="7 8">
        <text>tRNA(Tyr) + L-tyrosine + ATP = L-tyrosyl-tRNA(Tyr) + AMP + diphosphate + H(+)</text>
        <dbReference type="Rhea" id="RHEA:10220"/>
        <dbReference type="Rhea" id="RHEA-COMP:9706"/>
        <dbReference type="Rhea" id="RHEA-COMP:9707"/>
        <dbReference type="ChEBI" id="CHEBI:15378"/>
        <dbReference type="ChEBI" id="CHEBI:30616"/>
        <dbReference type="ChEBI" id="CHEBI:33019"/>
        <dbReference type="ChEBI" id="CHEBI:58315"/>
        <dbReference type="ChEBI" id="CHEBI:78442"/>
        <dbReference type="ChEBI" id="CHEBI:78536"/>
        <dbReference type="ChEBI" id="CHEBI:456215"/>
        <dbReference type="EC" id="6.1.1.1"/>
    </reaction>
</comment>
<dbReference type="SUPFAM" id="SSF52374">
    <property type="entry name" value="Nucleotidylyl transferase"/>
    <property type="match status" value="1"/>
</dbReference>
<feature type="binding site" evidence="8">
    <location>
        <position position="154"/>
    </location>
    <ligand>
        <name>L-tyrosine</name>
        <dbReference type="ChEBI" id="CHEBI:58315"/>
    </ligand>
</feature>
<evidence type="ECO:0000256" key="6">
    <source>
        <dbReference type="ARBA" id="ARBA00023146"/>
    </source>
</evidence>
<evidence type="ECO:0000256" key="5">
    <source>
        <dbReference type="ARBA" id="ARBA00022917"/>
    </source>
</evidence>
<dbReference type="Pfam" id="PF00579">
    <property type="entry name" value="tRNA-synt_1b"/>
    <property type="match status" value="1"/>
</dbReference>
<comment type="function">
    <text evidence="8">Catalyzes the attachment of tyrosine to tRNA(Tyr) in a two-step reaction: tyrosine is first activated by ATP to form Tyr-AMP and then transferred to the acceptor end of tRNA(Tyr).</text>
</comment>
<dbReference type="InterPro" id="IPR002305">
    <property type="entry name" value="aa-tRNA-synth_Ic"/>
</dbReference>
<dbReference type="PRINTS" id="PR01040">
    <property type="entry name" value="TRNASYNTHTYR"/>
</dbReference>
<evidence type="ECO:0000313" key="9">
    <source>
        <dbReference type="EMBL" id="SHH44364.1"/>
    </source>
</evidence>
<proteinExistence type="inferred from homology"/>
<feature type="short sequence motif" description="'HIGH' region" evidence="8">
    <location>
        <begin position="38"/>
        <end position="46"/>
    </location>
</feature>
<feature type="binding site" evidence="8">
    <location>
        <position position="33"/>
    </location>
    <ligand>
        <name>L-tyrosine</name>
        <dbReference type="ChEBI" id="CHEBI:58315"/>
    </ligand>
</feature>
<dbReference type="EC" id="6.1.1.1" evidence="8"/>
<feature type="binding site" evidence="8">
    <location>
        <position position="158"/>
    </location>
    <ligand>
        <name>L-tyrosine</name>
        <dbReference type="ChEBI" id="CHEBI:58315"/>
    </ligand>
</feature>
<feature type="binding site" evidence="8">
    <location>
        <position position="176"/>
    </location>
    <ligand>
        <name>L-tyrosine</name>
        <dbReference type="ChEBI" id="CHEBI:58315"/>
    </ligand>
</feature>
<dbReference type="InterPro" id="IPR050489">
    <property type="entry name" value="Tyr-tRNA_synthase"/>
</dbReference>
<feature type="short sequence motif" description="'KMSKS' region" evidence="8">
    <location>
        <begin position="218"/>
        <end position="222"/>
    </location>
</feature>
<evidence type="ECO:0000256" key="8">
    <source>
        <dbReference type="HAMAP-Rule" id="MF_02008"/>
    </source>
</evidence>
<reference evidence="9 10" key="1">
    <citation type="submission" date="2016-11" db="EMBL/GenBank/DDBJ databases">
        <authorList>
            <person name="Jaros S."/>
            <person name="Januszkiewicz K."/>
            <person name="Wedrychowicz H."/>
        </authorList>
    </citation>
    <scope>NUCLEOTIDE SEQUENCE [LARGE SCALE GENOMIC DNA]</scope>
    <source>
        <strain evidence="9 10">DSM 9297</strain>
    </source>
</reference>
<evidence type="ECO:0000256" key="1">
    <source>
        <dbReference type="ARBA" id="ARBA00022490"/>
    </source>
</evidence>
<accession>A0A1M5T0N4</accession>
<keyword evidence="6 8" id="KW-0030">Aminoacyl-tRNA synthetase</keyword>
<dbReference type="InterPro" id="IPR002307">
    <property type="entry name" value="Tyr-tRNA-ligase"/>
</dbReference>
<dbReference type="GO" id="GO:0005737">
    <property type="term" value="C:cytoplasm"/>
    <property type="evidence" value="ECO:0007669"/>
    <property type="project" value="UniProtKB-SubCell"/>
</dbReference>
<sequence>MDAYELITRNATEVVTNDEVRALAEDPEGKRVYVGYEPSGVLHIGHMLTATKLIDLQEAGFEVVVLLADVHAYLNDKGTFAEIRETAERMRDQFLAYGLDAESTEFVYGSEFQLDEEYVLDTHELEVSTTLNRAQRAMAEIQGGDTAKVSHLVYPLMQALDIVYLDLDLAVGGLDQRKVHMLHREQIPAMDGESDHDYEARPCLHTPILADLDTGVGKMSSSSGTTISMEDSTADIEEKINSAFCPPTHDPEPDDEGNERENPVLEIFEYSVFPRFDTVVVERPEQYGGDLAYDDYEPLAADLEAGELHPADAKGALADYLDELIAPGREVLRELDRS</sequence>
<evidence type="ECO:0000256" key="2">
    <source>
        <dbReference type="ARBA" id="ARBA00022598"/>
    </source>
</evidence>
<dbReference type="NCBIfam" id="TIGR00234">
    <property type="entry name" value="tyrS"/>
    <property type="match status" value="1"/>
</dbReference>
<dbReference type="GO" id="GO:0006437">
    <property type="term" value="P:tyrosyl-tRNA aminoacylation"/>
    <property type="evidence" value="ECO:0007669"/>
    <property type="project" value="UniProtKB-UniRule"/>
</dbReference>
<gene>
    <name evidence="8" type="primary">tyrS</name>
    <name evidence="9" type="ORF">SAMN05443636_2597</name>
</gene>
<evidence type="ECO:0000313" key="10">
    <source>
        <dbReference type="Proteomes" id="UP000184357"/>
    </source>
</evidence>
<dbReference type="AlphaFoldDB" id="A0A1M5T0N4"/>
<dbReference type="Proteomes" id="UP000184357">
    <property type="component" value="Unassembled WGS sequence"/>
</dbReference>
<keyword evidence="4 8" id="KW-0067">ATP-binding</keyword>
<dbReference type="GO" id="GO:0004831">
    <property type="term" value="F:tyrosine-tRNA ligase activity"/>
    <property type="evidence" value="ECO:0007669"/>
    <property type="project" value="UniProtKB-UniRule"/>
</dbReference>
<dbReference type="Gene3D" id="1.10.240.10">
    <property type="entry name" value="Tyrosyl-Transfer RNA Synthetase"/>
    <property type="match status" value="1"/>
</dbReference>
<keyword evidence="2 8" id="KW-0436">Ligase</keyword>
<protein>
    <recommendedName>
        <fullName evidence="8">Tyrosine--tRNA ligase</fullName>
        <ecNumber evidence="8">6.1.1.1</ecNumber>
    </recommendedName>
    <alternativeName>
        <fullName evidence="8">Tyrosyl-tRNA synthetase</fullName>
        <shortName evidence="8">TyrRS</shortName>
    </alternativeName>
</protein>
<feature type="binding site" evidence="8">
    <location>
        <position position="221"/>
    </location>
    <ligand>
        <name>ATP</name>
        <dbReference type="ChEBI" id="CHEBI:30616"/>
    </ligand>
</feature>
<name>A0A1M5T0N4_9EURY</name>
<dbReference type="STRING" id="43928.SAMN05443636_2597"/>
<evidence type="ECO:0000256" key="7">
    <source>
        <dbReference type="ARBA" id="ARBA00048248"/>
    </source>
</evidence>
<dbReference type="PANTHER" id="PTHR46264:SF4">
    <property type="entry name" value="TYROSINE--TRNA LIGASE, CYTOPLASMIC"/>
    <property type="match status" value="1"/>
</dbReference>
<keyword evidence="10" id="KW-1185">Reference proteome</keyword>
<dbReference type="RefSeq" id="WP_073310243.1">
    <property type="nucleotide sequence ID" value="NZ_FQWV01000007.1"/>
</dbReference>
<keyword evidence="3 8" id="KW-0547">Nucleotide-binding</keyword>
<dbReference type="PROSITE" id="PS00178">
    <property type="entry name" value="AA_TRNA_LIGASE_I"/>
    <property type="match status" value="1"/>
</dbReference>
<dbReference type="EMBL" id="FQWV01000007">
    <property type="protein sequence ID" value="SHH44364.1"/>
    <property type="molecule type" value="Genomic_DNA"/>
</dbReference>
<evidence type="ECO:0000256" key="4">
    <source>
        <dbReference type="ARBA" id="ARBA00022840"/>
    </source>
</evidence>
<dbReference type="InterPro" id="IPR014729">
    <property type="entry name" value="Rossmann-like_a/b/a_fold"/>
</dbReference>
<keyword evidence="1 8" id="KW-0963">Cytoplasm</keyword>
<dbReference type="PIRSF" id="PIRSF006588">
    <property type="entry name" value="TyrRS_arch_euk"/>
    <property type="match status" value="1"/>
</dbReference>
<dbReference type="NCBIfam" id="NF006330">
    <property type="entry name" value="PRK08560.1"/>
    <property type="match status" value="1"/>
</dbReference>